<dbReference type="AlphaFoldDB" id="A0A1H6DDV3"/>
<dbReference type="GO" id="GO:0006355">
    <property type="term" value="P:regulation of DNA-templated transcription"/>
    <property type="evidence" value="ECO:0007669"/>
    <property type="project" value="InterPro"/>
</dbReference>
<dbReference type="CDD" id="cd06170">
    <property type="entry name" value="LuxR_C_like"/>
    <property type="match status" value="1"/>
</dbReference>
<dbReference type="InterPro" id="IPR011990">
    <property type="entry name" value="TPR-like_helical_dom_sf"/>
</dbReference>
<sequence length="982" mass="102951">MQTAQSGLVGRDREIGEVEAMLTAAAGGAGRVVVVSAGAGTGKSALLDTALDRARREGFTVLSARGISSERELPFGLVSRLFEPVAAELAQAGPPFTGLGHEAPHPPAGCLPDHALSVELHAFHRALARLSTRAPVLVAVDDLQYLDRESLRWLSALPQRVDHARIAVMLTVCPGEPCADPAVLDELLSVSAVELHPAALSAPATSTVIERALDAAPDAPFVAAVMREAGGNPLSVTELTSVLRDRAVTPTSDSAGVLDDIAVPRLAARLRARLRRISPHALDIARATAVLGAEADLARVARLCGLAPEAVMAVATALGRAGLMEPAGESLAFAQPLTRSTLLRDVPLADLHALHTRAAGILRATGAPGDRAAEQLMAASAPGEGWAAQPWAADVLREAAATALGRGEPERAGAYLARALREPLPAATRTTLLAELGHAEGFVDLGAAIGHLTAATRDQRVRDGSPRAERGVRSEHGRADDVLPDDVRAVPAGQPPEHALPERALRELAEHLTATGRPDEARHLLSERPESIPGARALWLAELRCDTEAENAGGPLPRLRRPARPDGVDEGRYLGLLATRTARAGRSRSRAVAFAEQALAVLPVTPEALPPTLRAVQVLAQAGRAEDAIERCDELAGQAARWGHRPGLAAVRSLRGLVAHRLGRMPAAAEDAAAALELLVGCRAPRHSGATVELLARLVEIHVELGGYDEAAALIVQAEPRPEAWRTWGGTALLLARGRLRVAAGQPADGLRDLLAAGGRLPAWKVDNPAVAPWRSGAARALLALGEPAEARRYAADEVEQARRWGTPGPLAAALRAMGAVAGGAEGLAVLEKSVSVAERSDGRLDLARSLAEHGAALNRAKRREPARRALRAALDLAEECGCADLAGRARIELYASGGRPPRSTDTAGVAALTAAELRTATLAAEGRTNRELAEILLVGLRTVEVHLTHAYRKLGIEGREHLPAVLLGRADPRVESRADSR</sequence>
<dbReference type="InterPro" id="IPR036388">
    <property type="entry name" value="WH-like_DNA-bd_sf"/>
</dbReference>
<dbReference type="GO" id="GO:0004016">
    <property type="term" value="F:adenylate cyclase activity"/>
    <property type="evidence" value="ECO:0007669"/>
    <property type="project" value="TreeGrafter"/>
</dbReference>
<dbReference type="GO" id="GO:0005524">
    <property type="term" value="F:ATP binding"/>
    <property type="evidence" value="ECO:0007669"/>
    <property type="project" value="UniProtKB-KW"/>
</dbReference>
<dbReference type="Gene3D" id="1.10.10.10">
    <property type="entry name" value="Winged helix-like DNA-binding domain superfamily/Winged helix DNA-binding domain"/>
    <property type="match status" value="1"/>
</dbReference>
<evidence type="ECO:0000259" key="4">
    <source>
        <dbReference type="PROSITE" id="PS50043"/>
    </source>
</evidence>
<dbReference type="Gene3D" id="3.40.50.300">
    <property type="entry name" value="P-loop containing nucleotide triphosphate hydrolases"/>
    <property type="match status" value="1"/>
</dbReference>
<dbReference type="PANTHER" id="PTHR16305">
    <property type="entry name" value="TESTICULAR SOLUBLE ADENYLYL CYCLASE"/>
    <property type="match status" value="1"/>
</dbReference>
<dbReference type="RefSeq" id="WP_103888782.1">
    <property type="nucleotide sequence ID" value="NZ_FNVU01000014.1"/>
</dbReference>
<dbReference type="SUPFAM" id="SSF46894">
    <property type="entry name" value="C-terminal effector domain of the bipartite response regulators"/>
    <property type="match status" value="1"/>
</dbReference>
<reference evidence="5 6" key="1">
    <citation type="submission" date="2016-10" db="EMBL/GenBank/DDBJ databases">
        <authorList>
            <person name="de Groot N.N."/>
        </authorList>
    </citation>
    <scope>NUCLEOTIDE SEQUENCE [LARGE SCALE GENOMIC DNA]</scope>
    <source>
        <strain evidence="5 6">CGMCC 4.2023</strain>
    </source>
</reference>
<name>A0A1H6DDV3_9ACTN</name>
<dbReference type="Pfam" id="PF00196">
    <property type="entry name" value="GerE"/>
    <property type="match status" value="1"/>
</dbReference>
<dbReference type="InterPro" id="IPR016032">
    <property type="entry name" value="Sig_transdc_resp-reg_C-effctor"/>
</dbReference>
<dbReference type="SMART" id="SM00421">
    <property type="entry name" value="HTH_LUXR"/>
    <property type="match status" value="1"/>
</dbReference>
<feature type="region of interest" description="Disordered" evidence="3">
    <location>
        <begin position="457"/>
        <end position="480"/>
    </location>
</feature>
<dbReference type="SUPFAM" id="SSF48452">
    <property type="entry name" value="TPR-like"/>
    <property type="match status" value="1"/>
</dbReference>
<dbReference type="PRINTS" id="PR00038">
    <property type="entry name" value="HTHLUXR"/>
</dbReference>
<dbReference type="GO" id="GO:0005737">
    <property type="term" value="C:cytoplasm"/>
    <property type="evidence" value="ECO:0007669"/>
    <property type="project" value="TreeGrafter"/>
</dbReference>
<organism evidence="5 6">
    <name type="scientific">Actinacidiphila yanglinensis</name>
    <dbReference type="NCBI Taxonomy" id="310779"/>
    <lineage>
        <taxon>Bacteria</taxon>
        <taxon>Bacillati</taxon>
        <taxon>Actinomycetota</taxon>
        <taxon>Actinomycetes</taxon>
        <taxon>Kitasatosporales</taxon>
        <taxon>Streptomycetaceae</taxon>
        <taxon>Actinacidiphila</taxon>
    </lineage>
</organism>
<keyword evidence="1" id="KW-0547">Nucleotide-binding</keyword>
<evidence type="ECO:0000256" key="3">
    <source>
        <dbReference type="SAM" id="MobiDB-lite"/>
    </source>
</evidence>
<protein>
    <submittedName>
        <fullName evidence="5">Regulatory protein, luxR family</fullName>
    </submittedName>
</protein>
<gene>
    <name evidence="5" type="ORF">SAMN05216223_11481</name>
</gene>
<evidence type="ECO:0000313" key="6">
    <source>
        <dbReference type="Proteomes" id="UP000236754"/>
    </source>
</evidence>
<dbReference type="InterPro" id="IPR041664">
    <property type="entry name" value="AAA_16"/>
</dbReference>
<dbReference type="PANTHER" id="PTHR16305:SF35">
    <property type="entry name" value="TRANSCRIPTIONAL ACTIVATOR DOMAIN"/>
    <property type="match status" value="1"/>
</dbReference>
<accession>A0A1H6DDV3</accession>
<dbReference type="Pfam" id="PF13191">
    <property type="entry name" value="AAA_16"/>
    <property type="match status" value="1"/>
</dbReference>
<keyword evidence="6" id="KW-1185">Reference proteome</keyword>
<evidence type="ECO:0000256" key="1">
    <source>
        <dbReference type="ARBA" id="ARBA00022741"/>
    </source>
</evidence>
<dbReference type="Gene3D" id="1.25.40.10">
    <property type="entry name" value="Tetratricopeptide repeat domain"/>
    <property type="match status" value="1"/>
</dbReference>
<dbReference type="GO" id="GO:0003677">
    <property type="term" value="F:DNA binding"/>
    <property type="evidence" value="ECO:0007669"/>
    <property type="project" value="InterPro"/>
</dbReference>
<dbReference type="SUPFAM" id="SSF52540">
    <property type="entry name" value="P-loop containing nucleoside triphosphate hydrolases"/>
    <property type="match status" value="1"/>
</dbReference>
<dbReference type="InterPro" id="IPR027417">
    <property type="entry name" value="P-loop_NTPase"/>
</dbReference>
<keyword evidence="2" id="KW-0067">ATP-binding</keyword>
<evidence type="ECO:0000256" key="2">
    <source>
        <dbReference type="ARBA" id="ARBA00022840"/>
    </source>
</evidence>
<dbReference type="EMBL" id="FNVU01000014">
    <property type="protein sequence ID" value="SEG83449.1"/>
    <property type="molecule type" value="Genomic_DNA"/>
</dbReference>
<feature type="domain" description="HTH luxR-type" evidence="4">
    <location>
        <begin position="906"/>
        <end position="971"/>
    </location>
</feature>
<dbReference type="OrthoDB" id="3178131at2"/>
<dbReference type="InterPro" id="IPR000792">
    <property type="entry name" value="Tscrpt_reg_LuxR_C"/>
</dbReference>
<dbReference type="PROSITE" id="PS50043">
    <property type="entry name" value="HTH_LUXR_2"/>
    <property type="match status" value="1"/>
</dbReference>
<proteinExistence type="predicted"/>
<evidence type="ECO:0000313" key="5">
    <source>
        <dbReference type="EMBL" id="SEG83449.1"/>
    </source>
</evidence>
<dbReference type="Proteomes" id="UP000236754">
    <property type="component" value="Unassembled WGS sequence"/>
</dbReference>